<keyword evidence="11" id="KW-0443">Lipid metabolism</keyword>
<dbReference type="PIRSF" id="PIRSF000847">
    <property type="entry name" value="Phos_ph_gly_syn"/>
    <property type="match status" value="1"/>
</dbReference>
<evidence type="ECO:0000256" key="16">
    <source>
        <dbReference type="ARBA" id="ARBA00048586"/>
    </source>
</evidence>
<evidence type="ECO:0000256" key="2">
    <source>
        <dbReference type="ARBA" id="ARBA00004141"/>
    </source>
</evidence>
<gene>
    <name evidence="19" type="ORF">FWJ32_08300</name>
</gene>
<evidence type="ECO:0000256" key="13">
    <source>
        <dbReference type="ARBA" id="ARBA00023209"/>
    </source>
</evidence>
<dbReference type="PROSITE" id="PS00379">
    <property type="entry name" value="CDP_ALCOHOL_P_TRANSF"/>
    <property type="match status" value="1"/>
</dbReference>
<evidence type="ECO:0000256" key="3">
    <source>
        <dbReference type="ARBA" id="ARBA00005042"/>
    </source>
</evidence>
<keyword evidence="9 18" id="KW-0812">Transmembrane</keyword>
<keyword evidence="12 18" id="KW-0472">Membrane</keyword>
<dbReference type="InterPro" id="IPR000462">
    <property type="entry name" value="CDP-OH_P_trans"/>
</dbReference>
<evidence type="ECO:0000256" key="15">
    <source>
        <dbReference type="ARBA" id="ARBA00033018"/>
    </source>
</evidence>
<evidence type="ECO:0000256" key="8">
    <source>
        <dbReference type="ARBA" id="ARBA00022679"/>
    </source>
</evidence>
<feature type="transmembrane region" description="Helical" evidence="18">
    <location>
        <begin position="30"/>
        <end position="48"/>
    </location>
</feature>
<feature type="transmembrane region" description="Helical" evidence="18">
    <location>
        <begin position="138"/>
        <end position="162"/>
    </location>
</feature>
<accession>A0A5D8QAE3</accession>
<proteinExistence type="inferred from homology"/>
<dbReference type="PANTHER" id="PTHR14269:SF62">
    <property type="entry name" value="CDP-DIACYLGLYCEROL--GLYCEROL-3-PHOSPHATE 3-PHOSPHATIDYLTRANSFERASE 1, CHLOROPLASTIC"/>
    <property type="match status" value="1"/>
</dbReference>
<protein>
    <recommendedName>
        <fullName evidence="6">CDP-diacylglycerol--glycerol-3-phosphate 3-phosphatidyltransferase</fullName>
        <ecNumber evidence="5">2.7.8.5</ecNumber>
    </recommendedName>
    <alternativeName>
        <fullName evidence="15">Phosphatidylglycerophosphate synthase</fullName>
    </alternativeName>
</protein>
<evidence type="ECO:0000256" key="17">
    <source>
        <dbReference type="RuleBase" id="RU003750"/>
    </source>
</evidence>
<dbReference type="Gene3D" id="1.20.120.1760">
    <property type="match status" value="1"/>
</dbReference>
<evidence type="ECO:0000313" key="20">
    <source>
        <dbReference type="Proteomes" id="UP000322976"/>
    </source>
</evidence>
<dbReference type="InterPro" id="IPR043130">
    <property type="entry name" value="CDP-OH_PTrfase_TM_dom"/>
</dbReference>
<evidence type="ECO:0000256" key="1">
    <source>
        <dbReference type="ARBA" id="ARBA00003973"/>
    </source>
</evidence>
<comment type="similarity">
    <text evidence="4 17">Belongs to the CDP-alcohol phosphatidyltransferase class-I family.</text>
</comment>
<sequence length="166" mass="18290">MNIPNLLSTMRLILSPTIIWLFLRDQTLMGYIIFGLAALTDILDGFIARKYNVRTKLGTVLDPLADKVLALSVLFTLAMKEIIPYWIPGILAVKEMIMVAGGLFLWNKGVVIPANIFGKVATASTYAAVLGSYVDRTIGLYGLILTVALSIVALFSYGRIFFKEKV</sequence>
<evidence type="ECO:0000256" key="7">
    <source>
        <dbReference type="ARBA" id="ARBA00022516"/>
    </source>
</evidence>
<evidence type="ECO:0000256" key="6">
    <source>
        <dbReference type="ARBA" id="ARBA00014944"/>
    </source>
</evidence>
<dbReference type="UniPathway" id="UPA00084">
    <property type="reaction ID" value="UER00503"/>
</dbReference>
<evidence type="ECO:0000313" key="19">
    <source>
        <dbReference type="EMBL" id="TZE81725.1"/>
    </source>
</evidence>
<evidence type="ECO:0000256" key="10">
    <source>
        <dbReference type="ARBA" id="ARBA00022989"/>
    </source>
</evidence>
<dbReference type="GO" id="GO:0008444">
    <property type="term" value="F:CDP-diacylglycerol-glycerol-3-phosphate 3-phosphatidyltransferase activity"/>
    <property type="evidence" value="ECO:0007669"/>
    <property type="project" value="UniProtKB-EC"/>
</dbReference>
<dbReference type="AlphaFoldDB" id="A0A5D8QAE3"/>
<dbReference type="PANTHER" id="PTHR14269">
    <property type="entry name" value="CDP-DIACYLGLYCEROL--GLYCEROL-3-PHOSPHATE 3-PHOSPHATIDYLTRANSFERASE-RELATED"/>
    <property type="match status" value="1"/>
</dbReference>
<dbReference type="RefSeq" id="WP_149545488.1">
    <property type="nucleotide sequence ID" value="NZ_VTPS01000011.1"/>
</dbReference>
<dbReference type="Pfam" id="PF01066">
    <property type="entry name" value="CDP-OH_P_transf"/>
    <property type="match status" value="1"/>
</dbReference>
<evidence type="ECO:0000256" key="4">
    <source>
        <dbReference type="ARBA" id="ARBA00010441"/>
    </source>
</evidence>
<evidence type="ECO:0000256" key="12">
    <source>
        <dbReference type="ARBA" id="ARBA00023136"/>
    </source>
</evidence>
<comment type="catalytic activity">
    <reaction evidence="16">
        <text>a CDP-1,2-diacyl-sn-glycerol + sn-glycerol 3-phosphate = a 1,2-diacyl-sn-glycero-3-phospho-(1'-sn-glycero-3'-phosphate) + CMP + H(+)</text>
        <dbReference type="Rhea" id="RHEA:12593"/>
        <dbReference type="ChEBI" id="CHEBI:15378"/>
        <dbReference type="ChEBI" id="CHEBI:57597"/>
        <dbReference type="ChEBI" id="CHEBI:58332"/>
        <dbReference type="ChEBI" id="CHEBI:60110"/>
        <dbReference type="ChEBI" id="CHEBI:60377"/>
        <dbReference type="EC" id="2.7.8.5"/>
    </reaction>
</comment>
<evidence type="ECO:0000256" key="9">
    <source>
        <dbReference type="ARBA" id="ARBA00022692"/>
    </source>
</evidence>
<comment type="subcellular location">
    <subcellularLocation>
        <location evidence="2">Membrane</location>
        <topology evidence="2">Multi-pass membrane protein</topology>
    </subcellularLocation>
</comment>
<evidence type="ECO:0000256" key="14">
    <source>
        <dbReference type="ARBA" id="ARBA00023264"/>
    </source>
</evidence>
<keyword evidence="7" id="KW-0444">Lipid biosynthesis</keyword>
<evidence type="ECO:0000256" key="5">
    <source>
        <dbReference type="ARBA" id="ARBA00013170"/>
    </source>
</evidence>
<comment type="function">
    <text evidence="1">This protein catalyzes the committed step to the synthesis of the acidic phospholipids.</text>
</comment>
<dbReference type="InterPro" id="IPR050324">
    <property type="entry name" value="CDP-alcohol_PTase-I"/>
</dbReference>
<dbReference type="GO" id="GO:0006655">
    <property type="term" value="P:phosphatidylglycerol biosynthetic process"/>
    <property type="evidence" value="ECO:0007669"/>
    <property type="project" value="UniProtKB-UniPathway"/>
</dbReference>
<keyword evidence="20" id="KW-1185">Reference proteome</keyword>
<dbReference type="EMBL" id="VTPS01000011">
    <property type="protein sequence ID" value="TZE81725.1"/>
    <property type="molecule type" value="Genomic_DNA"/>
</dbReference>
<feature type="transmembrane region" description="Helical" evidence="18">
    <location>
        <begin position="68"/>
        <end position="87"/>
    </location>
</feature>
<comment type="pathway">
    <text evidence="3">Phospholipid metabolism; phosphatidylglycerol biosynthesis; phosphatidylglycerol from CDP-diacylglycerol: step 1/2.</text>
</comment>
<keyword evidence="14" id="KW-1208">Phospholipid metabolism</keyword>
<keyword evidence="8 17" id="KW-0808">Transferase</keyword>
<keyword evidence="10 18" id="KW-1133">Transmembrane helix</keyword>
<dbReference type="InterPro" id="IPR048254">
    <property type="entry name" value="CDP_ALCOHOL_P_TRANSF_CS"/>
</dbReference>
<reference evidence="19 20" key="1">
    <citation type="submission" date="2019-08" db="EMBL/GenBank/DDBJ databases">
        <title>Calorimonas adulescens gen. nov., sp. nov., an anaerobic thermophilic bacterium from Sakhalin hot spring.</title>
        <authorList>
            <person name="Khomyakova M.A."/>
            <person name="Merkel A.Y."/>
            <person name="Novikov A."/>
            <person name="Bonch-Osmolovskaya E.A."/>
            <person name="Slobodkin A.I."/>
        </authorList>
    </citation>
    <scope>NUCLEOTIDE SEQUENCE [LARGE SCALE GENOMIC DNA]</scope>
    <source>
        <strain evidence="19 20">A05MB</strain>
    </source>
</reference>
<comment type="caution">
    <text evidence="19">The sequence shown here is derived from an EMBL/GenBank/DDBJ whole genome shotgun (WGS) entry which is preliminary data.</text>
</comment>
<evidence type="ECO:0000256" key="18">
    <source>
        <dbReference type="SAM" id="Phobius"/>
    </source>
</evidence>
<dbReference type="EC" id="2.7.8.5" evidence="5"/>
<dbReference type="GO" id="GO:0016020">
    <property type="term" value="C:membrane"/>
    <property type="evidence" value="ECO:0007669"/>
    <property type="project" value="UniProtKB-SubCell"/>
</dbReference>
<name>A0A5D8QAE3_9THEO</name>
<dbReference type="InterPro" id="IPR004570">
    <property type="entry name" value="Phosphatidylglycerol_P_synth"/>
</dbReference>
<organism evidence="19 20">
    <name type="scientific">Calorimonas adulescens</name>
    <dbReference type="NCBI Taxonomy" id="2606906"/>
    <lineage>
        <taxon>Bacteria</taxon>
        <taxon>Bacillati</taxon>
        <taxon>Bacillota</taxon>
        <taxon>Clostridia</taxon>
        <taxon>Thermoanaerobacterales</taxon>
        <taxon>Thermoanaerobacteraceae</taxon>
        <taxon>Calorimonas</taxon>
    </lineage>
</organism>
<evidence type="ECO:0000256" key="11">
    <source>
        <dbReference type="ARBA" id="ARBA00023098"/>
    </source>
</evidence>
<keyword evidence="13" id="KW-0594">Phospholipid biosynthesis</keyword>
<dbReference type="Proteomes" id="UP000322976">
    <property type="component" value="Unassembled WGS sequence"/>
</dbReference>